<keyword evidence="4" id="KW-0808">Transferase</keyword>
<dbReference type="InterPro" id="IPR050472">
    <property type="entry name" value="Anth_synth/Amidotransfase"/>
</dbReference>
<dbReference type="Gene3D" id="3.40.50.880">
    <property type="match status" value="1"/>
</dbReference>
<dbReference type="FunFam" id="3.40.50.880:FF:000003">
    <property type="entry name" value="Anthranilate synthase component II"/>
    <property type="match status" value="1"/>
</dbReference>
<accession>A0A0X8FE82</accession>
<keyword evidence="5" id="KW-1185">Reference proteome</keyword>
<dbReference type="CDD" id="cd01743">
    <property type="entry name" value="GATase1_Anthranilate_Synthase"/>
    <property type="match status" value="1"/>
</dbReference>
<dbReference type="PANTHER" id="PTHR43418:SF4">
    <property type="entry name" value="MULTIFUNCTIONAL TRYPTOPHAN BIOSYNTHESIS PROTEIN"/>
    <property type="match status" value="1"/>
</dbReference>
<sequence>MFLMIDNYDSFVYNLAAYFRELGADLEVLSAADLEERRVALDLTAYEGLIISPGPKRPEDATASLDLFQLAQGKLPILGICLGHQVIAYASGAQVVRAPRPQHGKLHSLRHEDRGLFEGLPQAFQVTRYHSLCVDPSSLPEELKAEAWTEDGCLMALAKPDACIYGVQFHPEAVLTDYGHEILARFIQLAKAWRS</sequence>
<dbReference type="InterPro" id="IPR006221">
    <property type="entry name" value="TrpG/PapA_dom"/>
</dbReference>
<feature type="domain" description="Glutamine amidotransferase" evidence="2">
    <location>
        <begin position="3"/>
        <end position="187"/>
    </location>
</feature>
<dbReference type="GeneID" id="92902490"/>
<dbReference type="GO" id="GO:0005829">
    <property type="term" value="C:cytosol"/>
    <property type="evidence" value="ECO:0007669"/>
    <property type="project" value="TreeGrafter"/>
</dbReference>
<dbReference type="PRINTS" id="PR00096">
    <property type="entry name" value="GATASE"/>
</dbReference>
<dbReference type="RefSeq" id="WP_067976459.1">
    <property type="nucleotide sequence ID" value="NZ_CAJHKM010000003.1"/>
</dbReference>
<keyword evidence="1 4" id="KW-0315">Glutamine amidotransferase</keyword>
<evidence type="ECO:0000313" key="5">
    <source>
        <dbReference type="Proteomes" id="UP000069912"/>
    </source>
</evidence>
<dbReference type="InterPro" id="IPR029062">
    <property type="entry name" value="Class_I_gatase-like"/>
</dbReference>
<dbReference type="NCBIfam" id="TIGR00566">
    <property type="entry name" value="trpG_papA"/>
    <property type="match status" value="1"/>
</dbReference>
<dbReference type="Proteomes" id="UP000069912">
    <property type="component" value="Chromosome"/>
</dbReference>
<organism evidence="3 5">
    <name type="scientific">Aerococcus sanguinicola</name>
    <dbReference type="NCBI Taxonomy" id="119206"/>
    <lineage>
        <taxon>Bacteria</taxon>
        <taxon>Bacillati</taxon>
        <taxon>Bacillota</taxon>
        <taxon>Bacilli</taxon>
        <taxon>Lactobacillales</taxon>
        <taxon>Aerococcaceae</taxon>
        <taxon>Aerococcus</taxon>
    </lineage>
</organism>
<dbReference type="SUPFAM" id="SSF52317">
    <property type="entry name" value="Class I glutamine amidotransferase-like"/>
    <property type="match status" value="1"/>
</dbReference>
<dbReference type="KEGG" id="asan:AWM72_00180"/>
<protein>
    <submittedName>
        <fullName evidence="3">Anthranilate synthase subunit II</fullName>
    </submittedName>
    <submittedName>
        <fullName evidence="4">Type 1 glutamine amidotransferase</fullName>
    </submittedName>
</protein>
<dbReference type="OrthoDB" id="9804328at2"/>
<evidence type="ECO:0000313" key="6">
    <source>
        <dbReference type="Proteomes" id="UP000234239"/>
    </source>
</evidence>
<dbReference type="PRINTS" id="PR00097">
    <property type="entry name" value="ANTSNTHASEII"/>
</dbReference>
<dbReference type="GO" id="GO:0016740">
    <property type="term" value="F:transferase activity"/>
    <property type="evidence" value="ECO:0007669"/>
    <property type="project" value="UniProtKB-KW"/>
</dbReference>
<dbReference type="EMBL" id="PKGY01000001">
    <property type="protein sequence ID" value="PKZ23558.1"/>
    <property type="molecule type" value="Genomic_DNA"/>
</dbReference>
<evidence type="ECO:0000259" key="2">
    <source>
        <dbReference type="Pfam" id="PF00117"/>
    </source>
</evidence>
<gene>
    <name evidence="3" type="ORF">AWM72_00180</name>
    <name evidence="4" type="ORF">CYJ28_00665</name>
</gene>
<dbReference type="InterPro" id="IPR017926">
    <property type="entry name" value="GATASE"/>
</dbReference>
<dbReference type="PANTHER" id="PTHR43418">
    <property type="entry name" value="MULTIFUNCTIONAL TRYPTOPHAN BIOSYNTHESIS PROTEIN-RELATED"/>
    <property type="match status" value="1"/>
</dbReference>
<dbReference type="GO" id="GO:0004049">
    <property type="term" value="F:anthranilate synthase activity"/>
    <property type="evidence" value="ECO:0007669"/>
    <property type="project" value="TreeGrafter"/>
</dbReference>
<reference evidence="5" key="2">
    <citation type="submission" date="2016-01" db="EMBL/GenBank/DDBJ databases">
        <title>Six Aerococcus type strain genome sequencing and assembly using PacBio and Illumina Hiseq.</title>
        <authorList>
            <person name="Carkaci D."/>
            <person name="Dargis R."/>
            <person name="Nielsen X.C."/>
            <person name="Skovgaard O."/>
            <person name="Fuursted K."/>
            <person name="Christensen J.J."/>
        </authorList>
    </citation>
    <scope>NUCLEOTIDE SEQUENCE [LARGE SCALE GENOMIC DNA]</scope>
    <source>
        <strain evidence="5">CCUG43001</strain>
    </source>
</reference>
<evidence type="ECO:0000313" key="4">
    <source>
        <dbReference type="EMBL" id="PKZ23558.1"/>
    </source>
</evidence>
<dbReference type="AlphaFoldDB" id="A0A0X8FE82"/>
<dbReference type="GO" id="GO:0000162">
    <property type="term" value="P:L-tryptophan biosynthetic process"/>
    <property type="evidence" value="ECO:0007669"/>
    <property type="project" value="TreeGrafter"/>
</dbReference>
<dbReference type="PRINTS" id="PR00099">
    <property type="entry name" value="CPSGATASE"/>
</dbReference>
<name>A0A0X8FE82_9LACT</name>
<dbReference type="Pfam" id="PF00117">
    <property type="entry name" value="GATase"/>
    <property type="match status" value="1"/>
</dbReference>
<evidence type="ECO:0000256" key="1">
    <source>
        <dbReference type="ARBA" id="ARBA00022962"/>
    </source>
</evidence>
<dbReference type="EMBL" id="CP014160">
    <property type="protein sequence ID" value="AMB94912.1"/>
    <property type="molecule type" value="Genomic_DNA"/>
</dbReference>
<evidence type="ECO:0000313" key="3">
    <source>
        <dbReference type="EMBL" id="AMB94912.1"/>
    </source>
</evidence>
<dbReference type="Proteomes" id="UP000234239">
    <property type="component" value="Unassembled WGS sequence"/>
</dbReference>
<dbReference type="PROSITE" id="PS51273">
    <property type="entry name" value="GATASE_TYPE_1"/>
    <property type="match status" value="1"/>
</dbReference>
<reference evidence="3 5" key="1">
    <citation type="journal article" date="2016" name="Genome Announc.">
        <title>Complete Genome Sequences of Aerococcus christensenii CCUG 28831T, Aerococcus sanguinicola CCUG 43001T, Aerococcus urinae CCUG 36881T, Aerococcus urinaeequi CCUG 28094T, Aerococcus urinaehominis CCUG 42038 BT, and Aerococcus viridans CCUG 4311T.</title>
        <authorList>
            <person name="Carkaci D."/>
            <person name="Dargis R."/>
            <person name="Nielsen X.C."/>
            <person name="Skovgaard O."/>
            <person name="Fuursted K."/>
            <person name="Christensen J.J."/>
        </authorList>
    </citation>
    <scope>NUCLEOTIDE SEQUENCE [LARGE SCALE GENOMIC DNA]</scope>
    <source>
        <strain evidence="3 5">CCUG43001</strain>
    </source>
</reference>
<proteinExistence type="predicted"/>
<reference evidence="4 6" key="3">
    <citation type="submission" date="2017-12" db="EMBL/GenBank/DDBJ databases">
        <title>Phylogenetic diversity of female urinary microbiome.</title>
        <authorList>
            <person name="Thomas-White K."/>
            <person name="Wolfe A.J."/>
        </authorList>
    </citation>
    <scope>NUCLEOTIDE SEQUENCE [LARGE SCALE GENOMIC DNA]</scope>
    <source>
        <strain evidence="4 6">UMB0139</strain>
    </source>
</reference>